<accession>A0A4Y8DFC2</accession>
<gene>
    <name evidence="1" type="ORF">BOTCAL_0017g00160</name>
</gene>
<sequence length="246" mass="27646">MSSIHMNGTAPASCREKLYQELIHRKAVLTDFQHLPTVIYDWQTAEGPYLPTICHRLGYAEGRTNGAPNSLMEMKIARQRHLMASNSVMPLIAPYEILHPGDLVHNVRYTISAALEYLNPDGSKIEPRVSHGPDAHNIIIRTTYSTPPRTAIQNIPHTEPGGLYSWDNISTKAIQTMLYAHGMILFGADGKRREIPLDDAVVQELMDEIELCVRADIGDTWRLGVNTIGHSSEEDKLDTERAFYSR</sequence>
<reference evidence="1 2" key="1">
    <citation type="submission" date="2017-11" db="EMBL/GenBank/DDBJ databases">
        <title>Comparative genomics of Botrytis spp.</title>
        <authorList>
            <person name="Valero-Jimenez C.A."/>
            <person name="Tapia P."/>
            <person name="Veloso J."/>
            <person name="Silva-Moreno E."/>
            <person name="Staats M."/>
            <person name="Valdes J.H."/>
            <person name="Van Kan J.A.L."/>
        </authorList>
    </citation>
    <scope>NUCLEOTIDE SEQUENCE [LARGE SCALE GENOMIC DNA]</scope>
    <source>
        <strain evidence="1 2">MUCL2830</strain>
    </source>
</reference>
<dbReference type="Proteomes" id="UP000297299">
    <property type="component" value="Unassembled WGS sequence"/>
</dbReference>
<dbReference type="EMBL" id="PHWZ01000017">
    <property type="protein sequence ID" value="TEY85104.1"/>
    <property type="molecule type" value="Genomic_DNA"/>
</dbReference>
<evidence type="ECO:0000313" key="2">
    <source>
        <dbReference type="Proteomes" id="UP000297299"/>
    </source>
</evidence>
<organism evidence="1 2">
    <name type="scientific">Botryotinia calthae</name>
    <dbReference type="NCBI Taxonomy" id="38488"/>
    <lineage>
        <taxon>Eukaryota</taxon>
        <taxon>Fungi</taxon>
        <taxon>Dikarya</taxon>
        <taxon>Ascomycota</taxon>
        <taxon>Pezizomycotina</taxon>
        <taxon>Leotiomycetes</taxon>
        <taxon>Helotiales</taxon>
        <taxon>Sclerotiniaceae</taxon>
        <taxon>Botryotinia</taxon>
    </lineage>
</organism>
<dbReference type="AlphaFoldDB" id="A0A4Y8DFC2"/>
<proteinExistence type="predicted"/>
<comment type="caution">
    <text evidence="1">The sequence shown here is derived from an EMBL/GenBank/DDBJ whole genome shotgun (WGS) entry which is preliminary data.</text>
</comment>
<evidence type="ECO:0000313" key="1">
    <source>
        <dbReference type="EMBL" id="TEY85104.1"/>
    </source>
</evidence>
<keyword evidence="2" id="KW-1185">Reference proteome</keyword>
<dbReference type="OrthoDB" id="3483580at2759"/>
<name>A0A4Y8DFC2_9HELO</name>
<protein>
    <submittedName>
        <fullName evidence="1">Uncharacterized protein</fullName>
    </submittedName>
</protein>